<dbReference type="InterPro" id="IPR001017">
    <property type="entry name" value="DH_E1"/>
</dbReference>
<evidence type="ECO:0000259" key="5">
    <source>
        <dbReference type="Pfam" id="PF00676"/>
    </source>
</evidence>
<keyword evidence="7" id="KW-1185">Reference proteome</keyword>
<evidence type="ECO:0000256" key="1">
    <source>
        <dbReference type="ARBA" id="ARBA00001946"/>
    </source>
</evidence>
<dbReference type="EMBL" id="JAODWD010000001">
    <property type="protein sequence ID" value="MCT7657839.1"/>
    <property type="molecule type" value="Genomic_DNA"/>
</dbReference>
<accession>A0ABT2M6F6</accession>
<dbReference type="InterPro" id="IPR029061">
    <property type="entry name" value="THDP-binding"/>
</dbReference>
<comment type="cofactor">
    <cofactor evidence="2">
        <name>thiamine diphosphate</name>
        <dbReference type="ChEBI" id="CHEBI:58937"/>
    </cofactor>
</comment>
<evidence type="ECO:0000313" key="6">
    <source>
        <dbReference type="EMBL" id="MCT7657839.1"/>
    </source>
</evidence>
<protein>
    <submittedName>
        <fullName evidence="6">Thiamine pyrophosphate-dependent enzyme</fullName>
    </submittedName>
</protein>
<comment type="cofactor">
    <cofactor evidence="1">
        <name>Mg(2+)</name>
        <dbReference type="ChEBI" id="CHEBI:18420"/>
    </cofactor>
</comment>
<dbReference type="Gene3D" id="3.40.50.970">
    <property type="match status" value="1"/>
</dbReference>
<reference evidence="7" key="1">
    <citation type="submission" date="2023-07" db="EMBL/GenBank/DDBJ databases">
        <authorList>
            <person name="Deng Y."/>
            <person name="Zhang Y.-Q."/>
        </authorList>
    </citation>
    <scope>NUCLEOTIDE SEQUENCE [LARGE SCALE GENOMIC DNA]</scope>
    <source>
        <strain evidence="7">CPCC 205710</strain>
    </source>
</reference>
<organism evidence="6 7">
    <name type="scientific">Mycobacterium deserti</name>
    <dbReference type="NCBI Taxonomy" id="2978347"/>
    <lineage>
        <taxon>Bacteria</taxon>
        <taxon>Bacillati</taxon>
        <taxon>Actinomycetota</taxon>
        <taxon>Actinomycetes</taxon>
        <taxon>Mycobacteriales</taxon>
        <taxon>Mycobacteriaceae</taxon>
        <taxon>Mycobacterium</taxon>
    </lineage>
</organism>
<evidence type="ECO:0000313" key="7">
    <source>
        <dbReference type="Proteomes" id="UP001206639"/>
    </source>
</evidence>
<dbReference type="Proteomes" id="UP001206639">
    <property type="component" value="Unassembled WGS sequence"/>
</dbReference>
<proteinExistence type="predicted"/>
<feature type="domain" description="Dehydrogenase E1 component" evidence="5">
    <location>
        <begin position="5"/>
        <end position="114"/>
    </location>
</feature>
<gene>
    <name evidence="6" type="ORF">N4S67_05340</name>
</gene>
<dbReference type="Pfam" id="PF00676">
    <property type="entry name" value="E1_dh"/>
    <property type="match status" value="1"/>
</dbReference>
<sequence length="134" mass="14577">MRVEDGQDVTVVHDVVAEAVRRARSGEGGTLIEVMTYRYRDHSEGLRFRDAYAGATRDADEIASWRARDPLEIARQHLRASGVGDDDIAALDEVVTAEIADSVDFALNSPMPEPSAAFDDVYADRAVLISGGAR</sequence>
<evidence type="ECO:0000256" key="4">
    <source>
        <dbReference type="ARBA" id="ARBA00023052"/>
    </source>
</evidence>
<dbReference type="InterPro" id="IPR050642">
    <property type="entry name" value="PDH_E1_Alpha_Subunit"/>
</dbReference>
<evidence type="ECO:0000256" key="2">
    <source>
        <dbReference type="ARBA" id="ARBA00001964"/>
    </source>
</evidence>
<dbReference type="PANTHER" id="PTHR11516">
    <property type="entry name" value="PYRUVATE DEHYDROGENASE E1 COMPONENT, ALPHA SUBUNIT BACTERIAL AND ORGANELLAR"/>
    <property type="match status" value="1"/>
</dbReference>
<evidence type="ECO:0000256" key="3">
    <source>
        <dbReference type="ARBA" id="ARBA00023002"/>
    </source>
</evidence>
<keyword evidence="3" id="KW-0560">Oxidoreductase</keyword>
<name>A0ABT2M6F6_9MYCO</name>
<keyword evidence="4" id="KW-0786">Thiamine pyrophosphate</keyword>
<dbReference type="PANTHER" id="PTHR11516:SF60">
    <property type="entry name" value="PYRUVATE DEHYDROGENASE E1 COMPONENT SUBUNIT ALPHA"/>
    <property type="match status" value="1"/>
</dbReference>
<dbReference type="SUPFAM" id="SSF52518">
    <property type="entry name" value="Thiamin diphosphate-binding fold (THDP-binding)"/>
    <property type="match status" value="1"/>
</dbReference>
<comment type="caution">
    <text evidence="6">The sequence shown here is derived from an EMBL/GenBank/DDBJ whole genome shotgun (WGS) entry which is preliminary data.</text>
</comment>